<evidence type="ECO:0000313" key="3">
    <source>
        <dbReference type="EMBL" id="KAH0538935.1"/>
    </source>
</evidence>
<evidence type="ECO:0000259" key="2">
    <source>
        <dbReference type="Pfam" id="PF06985"/>
    </source>
</evidence>
<dbReference type="InterPro" id="IPR052895">
    <property type="entry name" value="HetReg/Transcr_Mod"/>
</dbReference>
<name>A0A9P8KX06_9PEZI</name>
<dbReference type="Pfam" id="PF06985">
    <property type="entry name" value="HET"/>
    <property type="match status" value="1"/>
</dbReference>
<accession>A0A9P8KX06</accession>
<organism evidence="3 4">
    <name type="scientific">Glutinoglossum americanum</name>
    <dbReference type="NCBI Taxonomy" id="1670608"/>
    <lineage>
        <taxon>Eukaryota</taxon>
        <taxon>Fungi</taxon>
        <taxon>Dikarya</taxon>
        <taxon>Ascomycota</taxon>
        <taxon>Pezizomycotina</taxon>
        <taxon>Geoglossomycetes</taxon>
        <taxon>Geoglossales</taxon>
        <taxon>Geoglossaceae</taxon>
        <taxon>Glutinoglossum</taxon>
    </lineage>
</organism>
<evidence type="ECO:0000256" key="1">
    <source>
        <dbReference type="SAM" id="MobiDB-lite"/>
    </source>
</evidence>
<evidence type="ECO:0000313" key="4">
    <source>
        <dbReference type="Proteomes" id="UP000698800"/>
    </source>
</evidence>
<dbReference type="AlphaFoldDB" id="A0A9P8KX06"/>
<dbReference type="InterPro" id="IPR010730">
    <property type="entry name" value="HET"/>
</dbReference>
<gene>
    <name evidence="3" type="ORF">FGG08_004526</name>
</gene>
<feature type="domain" description="Heterokaryon incompatibility" evidence="2">
    <location>
        <begin position="125"/>
        <end position="265"/>
    </location>
</feature>
<feature type="region of interest" description="Disordered" evidence="1">
    <location>
        <begin position="50"/>
        <end position="79"/>
    </location>
</feature>
<proteinExistence type="predicted"/>
<dbReference type="OrthoDB" id="270167at2759"/>
<dbReference type="Proteomes" id="UP000698800">
    <property type="component" value="Unassembled WGS sequence"/>
</dbReference>
<dbReference type="PANTHER" id="PTHR24148:SF64">
    <property type="entry name" value="HETEROKARYON INCOMPATIBILITY DOMAIN-CONTAINING PROTEIN"/>
    <property type="match status" value="1"/>
</dbReference>
<dbReference type="EMBL" id="JAGHQL010000092">
    <property type="protein sequence ID" value="KAH0538935.1"/>
    <property type="molecule type" value="Genomic_DNA"/>
</dbReference>
<protein>
    <recommendedName>
        <fullName evidence="2">Heterokaryon incompatibility domain-containing protein</fullName>
    </recommendedName>
</protein>
<keyword evidence="4" id="KW-1185">Reference proteome</keyword>
<dbReference type="PANTHER" id="PTHR24148">
    <property type="entry name" value="ANKYRIN REPEAT DOMAIN-CONTAINING PROTEIN 39 HOMOLOG-RELATED"/>
    <property type="match status" value="1"/>
</dbReference>
<sequence>MKLDTKSSFGEICGSQEAVKEHIHRIRKHLLSRDMASKWASRLRFIAMPGETRQGYDGPDNQESAGDGEGSDACEDGLNGDMEHLTSSTTFTCLCINLPYFPQGGVSTFVVTASEPADLPDCLHYVAISYCWESQSDTTPEHAYSVQTSRGTRTSRAPKEILDRAISYAAYYDVRLIWIDQKCIEQDDPEDQEFGIQSMDLVYQQASNTAALLTTYIDSQAYMDALFKAIGGENFADLSDFSCAVEVLELLAKDRWLSRAWCFQEAASAGESMVLLIRCCRDLTPQDDFARTTYMQIPGEIEITLEDLYQALSWVSAWPLVTPGVPPDLVERSEAVTTALYKTCPMAFRERTDDRYACNAAQALHLLAHRSNSRIPDRLAILANLCNFPLRLNTADLERAEESMGFEYSFSVCAYILAIVNGDISLLVGGKVQHEKELVPGVERNIQGQGDMSCSWVPPLNTVLDGLPFVEEFEEQFLLPGLEISDEGLSILGYLWKVDTQVSLTSLQQRLSTRWCDESSKQQWLYSHQAQTDLAREIRWSILCELYSKGLAAVANCLWYNIRLTTSSVPERFGDMINPSVNSSGLPMPHSMGREDEYHTFAKNSHSPDGLRWIIQCVVRDGFLWCGRRALDSGSDLDGLRCIFDCEGPGYVLTPYSGRLESLRGLKHRRRPISWITHRSSRVSDGSEVLDCKNLVRGIWQGEGMSPKRFIVS</sequence>
<reference evidence="3" key="1">
    <citation type="submission" date="2021-03" db="EMBL/GenBank/DDBJ databases">
        <title>Comparative genomics and phylogenomic investigation of the class Geoglossomycetes provide insights into ecological specialization and systematics.</title>
        <authorList>
            <person name="Melie T."/>
            <person name="Pirro S."/>
            <person name="Miller A.N."/>
            <person name="Quandt A."/>
        </authorList>
    </citation>
    <scope>NUCLEOTIDE SEQUENCE</scope>
    <source>
        <strain evidence="3">GBOQ0MN5Z8</strain>
    </source>
</reference>
<comment type="caution">
    <text evidence="3">The sequence shown here is derived from an EMBL/GenBank/DDBJ whole genome shotgun (WGS) entry which is preliminary data.</text>
</comment>